<dbReference type="Proteomes" id="UP000192923">
    <property type="component" value="Unassembled WGS sequence"/>
</dbReference>
<gene>
    <name evidence="2" type="ORF">SAMN02949497_1789</name>
</gene>
<name>A0A1Y6CVQ5_9GAMM</name>
<feature type="signal peptide" evidence="1">
    <location>
        <begin position="1"/>
        <end position="24"/>
    </location>
</feature>
<dbReference type="OrthoDB" id="5568025at2"/>
<organism evidence="2 3">
    <name type="scientific">Methylomagnum ishizawai</name>
    <dbReference type="NCBI Taxonomy" id="1760988"/>
    <lineage>
        <taxon>Bacteria</taxon>
        <taxon>Pseudomonadati</taxon>
        <taxon>Pseudomonadota</taxon>
        <taxon>Gammaproteobacteria</taxon>
        <taxon>Methylococcales</taxon>
        <taxon>Methylococcaceae</taxon>
        <taxon>Methylomagnum</taxon>
    </lineage>
</organism>
<keyword evidence="3" id="KW-1185">Reference proteome</keyword>
<proteinExistence type="predicted"/>
<dbReference type="RefSeq" id="WP_085211881.1">
    <property type="nucleotide sequence ID" value="NZ_FXAM01000001.1"/>
</dbReference>
<evidence type="ECO:0000313" key="3">
    <source>
        <dbReference type="Proteomes" id="UP000192923"/>
    </source>
</evidence>
<reference evidence="2 3" key="1">
    <citation type="submission" date="2016-12" db="EMBL/GenBank/DDBJ databases">
        <authorList>
            <person name="Song W.-J."/>
            <person name="Kurnit D.M."/>
        </authorList>
    </citation>
    <scope>NUCLEOTIDE SEQUENCE [LARGE SCALE GENOMIC DNA]</scope>
    <source>
        <strain evidence="2 3">175</strain>
    </source>
</reference>
<dbReference type="AlphaFoldDB" id="A0A1Y6CVQ5"/>
<evidence type="ECO:0000256" key="1">
    <source>
        <dbReference type="SAM" id="SignalP"/>
    </source>
</evidence>
<feature type="chain" id="PRO_5012373536" evidence="1">
    <location>
        <begin position="25"/>
        <end position="122"/>
    </location>
</feature>
<evidence type="ECO:0000313" key="2">
    <source>
        <dbReference type="EMBL" id="SMF94471.1"/>
    </source>
</evidence>
<dbReference type="EMBL" id="FXAM01000001">
    <property type="protein sequence ID" value="SMF94471.1"/>
    <property type="molecule type" value="Genomic_DNA"/>
</dbReference>
<protein>
    <submittedName>
        <fullName evidence="2">Uncharacterized protein</fullName>
    </submittedName>
</protein>
<sequence length="122" mass="13003">MNITIKSGLALAAVLVAYCGSAPASEYIYRDLLGNTLASRQCAAKSDAEQRASDAYTIGKFAKRFCETQGYGWYVSEQKAPGRLVCEPCAGADTGYRCHVEDVEVSCKRLKPGSAGLIPGKS</sequence>
<accession>A0A1Y6CVQ5</accession>
<keyword evidence="1" id="KW-0732">Signal</keyword>